<evidence type="ECO:0008006" key="6">
    <source>
        <dbReference type="Google" id="ProtNLM"/>
    </source>
</evidence>
<dbReference type="GO" id="GO:0045947">
    <property type="term" value="P:negative regulation of translational initiation"/>
    <property type="evidence" value="ECO:0007669"/>
    <property type="project" value="TreeGrafter"/>
</dbReference>
<evidence type="ECO:0000256" key="4">
    <source>
        <dbReference type="ARBA" id="ARBA00022884"/>
    </source>
</evidence>
<keyword evidence="4" id="KW-0694">RNA-binding</keyword>
<keyword evidence="2" id="KW-0678">Repressor</keyword>
<dbReference type="AlphaFoldDB" id="A0A0F9FBR0"/>
<dbReference type="Gene3D" id="2.60.40.4380">
    <property type="entry name" value="Translational regulator CsrA"/>
    <property type="match status" value="1"/>
</dbReference>
<name>A0A0F9FBR0_9ZZZZ</name>
<dbReference type="GO" id="GO:0006109">
    <property type="term" value="P:regulation of carbohydrate metabolic process"/>
    <property type="evidence" value="ECO:0007669"/>
    <property type="project" value="InterPro"/>
</dbReference>
<evidence type="ECO:0000256" key="3">
    <source>
        <dbReference type="ARBA" id="ARBA00022845"/>
    </source>
</evidence>
<dbReference type="GO" id="GO:0048027">
    <property type="term" value="F:mRNA 5'-UTR binding"/>
    <property type="evidence" value="ECO:0007669"/>
    <property type="project" value="TreeGrafter"/>
</dbReference>
<dbReference type="InterPro" id="IPR036107">
    <property type="entry name" value="CsrA_sf"/>
</dbReference>
<gene>
    <name evidence="5" type="ORF">LCGC14_2262190</name>
</gene>
<evidence type="ECO:0000256" key="1">
    <source>
        <dbReference type="ARBA" id="ARBA00022490"/>
    </source>
</evidence>
<dbReference type="PANTHER" id="PTHR34984:SF1">
    <property type="entry name" value="CARBON STORAGE REGULATOR"/>
    <property type="match status" value="1"/>
</dbReference>
<keyword evidence="3" id="KW-0810">Translation regulation</keyword>
<protein>
    <recommendedName>
        <fullName evidence="6">Carbon storage regulator</fullName>
    </recommendedName>
</protein>
<reference evidence="5" key="1">
    <citation type="journal article" date="2015" name="Nature">
        <title>Complex archaea that bridge the gap between prokaryotes and eukaryotes.</title>
        <authorList>
            <person name="Spang A."/>
            <person name="Saw J.H."/>
            <person name="Jorgensen S.L."/>
            <person name="Zaremba-Niedzwiedzka K."/>
            <person name="Martijn J."/>
            <person name="Lind A.E."/>
            <person name="van Eijk R."/>
            <person name="Schleper C."/>
            <person name="Guy L."/>
            <person name="Ettema T.J."/>
        </authorList>
    </citation>
    <scope>NUCLEOTIDE SEQUENCE</scope>
</reference>
<dbReference type="GO" id="GO:0006402">
    <property type="term" value="P:mRNA catabolic process"/>
    <property type="evidence" value="ECO:0007669"/>
    <property type="project" value="InterPro"/>
</dbReference>
<dbReference type="NCBIfam" id="TIGR00202">
    <property type="entry name" value="csrA"/>
    <property type="match status" value="1"/>
</dbReference>
<dbReference type="FunFam" id="2.60.40.4380:FF:000002">
    <property type="entry name" value="Translational regulator CsrA"/>
    <property type="match status" value="1"/>
</dbReference>
<dbReference type="EMBL" id="LAZR01031089">
    <property type="protein sequence ID" value="KKL54755.1"/>
    <property type="molecule type" value="Genomic_DNA"/>
</dbReference>
<feature type="non-terminal residue" evidence="5">
    <location>
        <position position="1"/>
    </location>
</feature>
<dbReference type="HAMAP" id="MF_00167">
    <property type="entry name" value="CsrA"/>
    <property type="match status" value="1"/>
</dbReference>
<evidence type="ECO:0000313" key="5">
    <source>
        <dbReference type="EMBL" id="KKL54755.1"/>
    </source>
</evidence>
<dbReference type="GO" id="GO:0005829">
    <property type="term" value="C:cytosol"/>
    <property type="evidence" value="ECO:0007669"/>
    <property type="project" value="TreeGrafter"/>
</dbReference>
<dbReference type="PANTHER" id="PTHR34984">
    <property type="entry name" value="CARBON STORAGE REGULATOR"/>
    <property type="match status" value="1"/>
</dbReference>
<dbReference type="SUPFAM" id="SSF117130">
    <property type="entry name" value="CsrA-like"/>
    <property type="match status" value="1"/>
</dbReference>
<dbReference type="Pfam" id="PF02599">
    <property type="entry name" value="CsrA"/>
    <property type="match status" value="1"/>
</dbReference>
<dbReference type="NCBIfam" id="NF002469">
    <property type="entry name" value="PRK01712.1"/>
    <property type="match status" value="1"/>
</dbReference>
<dbReference type="InterPro" id="IPR003751">
    <property type="entry name" value="CsrA"/>
</dbReference>
<proteinExistence type="inferred from homology"/>
<sequence length="63" mass="7081">VLSRKKDEAIIIGDDVKITIVDVRGDKVRLGIDAPRSIPVHREEIYDIIQKEKARKAAEEASL</sequence>
<accession>A0A0F9FBR0</accession>
<evidence type="ECO:0000256" key="2">
    <source>
        <dbReference type="ARBA" id="ARBA00022491"/>
    </source>
</evidence>
<comment type="caution">
    <text evidence="5">The sequence shown here is derived from an EMBL/GenBank/DDBJ whole genome shotgun (WGS) entry which is preliminary data.</text>
</comment>
<organism evidence="5">
    <name type="scientific">marine sediment metagenome</name>
    <dbReference type="NCBI Taxonomy" id="412755"/>
    <lineage>
        <taxon>unclassified sequences</taxon>
        <taxon>metagenomes</taxon>
        <taxon>ecological metagenomes</taxon>
    </lineage>
</organism>
<keyword evidence="1" id="KW-0963">Cytoplasm</keyword>